<dbReference type="RefSeq" id="WP_190826663.1">
    <property type="nucleotide sequence ID" value="NZ_CAWPPI010000036.1"/>
</dbReference>
<gene>
    <name evidence="1" type="ORF">ICL16_09460</name>
</gene>
<organism evidence="1 2">
    <name type="scientific">Iningainema tapete BLCC-T55</name>
    <dbReference type="NCBI Taxonomy" id="2748662"/>
    <lineage>
        <taxon>Bacteria</taxon>
        <taxon>Bacillati</taxon>
        <taxon>Cyanobacteriota</taxon>
        <taxon>Cyanophyceae</taxon>
        <taxon>Nostocales</taxon>
        <taxon>Scytonemataceae</taxon>
        <taxon>Iningainema tapete</taxon>
    </lineage>
</organism>
<sequence>MMSTITFTTSIEEGRIKIPEQYKQEFSNGNMVQVTVLKKKKITETKIISRLINQPIEVREFTPMTREEAHER</sequence>
<protein>
    <submittedName>
        <fullName evidence="1">Uncharacterized protein</fullName>
    </submittedName>
</protein>
<dbReference type="EMBL" id="JACXAE010000036">
    <property type="protein sequence ID" value="MBD2772295.1"/>
    <property type="molecule type" value="Genomic_DNA"/>
</dbReference>
<proteinExistence type="predicted"/>
<keyword evidence="2" id="KW-1185">Reference proteome</keyword>
<dbReference type="AlphaFoldDB" id="A0A8J6XBN0"/>
<comment type="caution">
    <text evidence="1">The sequence shown here is derived from an EMBL/GenBank/DDBJ whole genome shotgun (WGS) entry which is preliminary data.</text>
</comment>
<evidence type="ECO:0000313" key="1">
    <source>
        <dbReference type="EMBL" id="MBD2772295.1"/>
    </source>
</evidence>
<dbReference type="Proteomes" id="UP000629098">
    <property type="component" value="Unassembled WGS sequence"/>
</dbReference>
<evidence type="ECO:0000313" key="2">
    <source>
        <dbReference type="Proteomes" id="UP000629098"/>
    </source>
</evidence>
<accession>A0A8J6XBN0</accession>
<reference evidence="1" key="1">
    <citation type="submission" date="2020-09" db="EMBL/GenBank/DDBJ databases">
        <title>Iningainema tapete sp. nov. (Scytonemataceae, Cyanobacteria) from greenhouses in central Florida (USA) produces two types of nodularin with biosynthetic potential for microcystin-LR and anabaenopeptins.</title>
        <authorList>
            <person name="Berthold D.E."/>
            <person name="Lefler F.W."/>
            <person name="Huang I.-S."/>
            <person name="Abdulla H."/>
            <person name="Zimba P.V."/>
            <person name="Laughinghouse H.D. IV."/>
        </authorList>
    </citation>
    <scope>NUCLEOTIDE SEQUENCE</scope>
    <source>
        <strain evidence="1">BLCCT55</strain>
    </source>
</reference>
<name>A0A8J6XBN0_9CYAN</name>